<accession>A0A9P8ALH9</accession>
<dbReference type="OrthoDB" id="2787007at2759"/>
<name>A0A9P8ALH9_9AGAR</name>
<dbReference type="AlphaFoldDB" id="A0A9P8ALH9"/>
<protein>
    <recommendedName>
        <fullName evidence="3">F-box domain-containing protein</fullName>
    </recommendedName>
</protein>
<sequence length="246" mass="27366">MTMHVPPELTDLIIDHLAHDPPTLASCSLVSKAFLPRSHTHLFSKVTIGHPSRPNSGKQFLPLLPCAGPLVRSVRIEAECGFHDKDDDDERVMNDLIDELLWKTAHDKQWVAHDPALPAILASLPNLTSLDIRALRWRNPSRVCQFVPSFEHTLAAIAPQITSLRLDYVQFDSLPGLLGILATFRGLRKLALGVIMAPPCPVVLPGKMMVPLEIEELEVKMEGSARVIELLMASATGYRWSWSGHW</sequence>
<dbReference type="GeneID" id="66103985"/>
<organism evidence="1 2">
    <name type="scientific">Guyanagaster necrorhizus</name>
    <dbReference type="NCBI Taxonomy" id="856835"/>
    <lineage>
        <taxon>Eukaryota</taxon>
        <taxon>Fungi</taxon>
        <taxon>Dikarya</taxon>
        <taxon>Basidiomycota</taxon>
        <taxon>Agaricomycotina</taxon>
        <taxon>Agaricomycetes</taxon>
        <taxon>Agaricomycetidae</taxon>
        <taxon>Agaricales</taxon>
        <taxon>Marasmiineae</taxon>
        <taxon>Physalacriaceae</taxon>
        <taxon>Guyanagaster</taxon>
    </lineage>
</organism>
<evidence type="ECO:0008006" key="3">
    <source>
        <dbReference type="Google" id="ProtNLM"/>
    </source>
</evidence>
<evidence type="ECO:0000313" key="1">
    <source>
        <dbReference type="EMBL" id="KAG7440223.1"/>
    </source>
</evidence>
<evidence type="ECO:0000313" key="2">
    <source>
        <dbReference type="Proteomes" id="UP000812287"/>
    </source>
</evidence>
<keyword evidence="2" id="KW-1185">Reference proteome</keyword>
<gene>
    <name evidence="1" type="ORF">BT62DRAFT_631741</name>
</gene>
<proteinExistence type="predicted"/>
<reference evidence="1" key="1">
    <citation type="submission" date="2020-11" db="EMBL/GenBank/DDBJ databases">
        <title>Adaptations for nitrogen fixation in a non-lichenized fungal sporocarp promotes dispersal by wood-feeding termites.</title>
        <authorList>
            <consortium name="DOE Joint Genome Institute"/>
            <person name="Koch R.A."/>
            <person name="Yoon G."/>
            <person name="Arayal U."/>
            <person name="Lail K."/>
            <person name="Amirebrahimi M."/>
            <person name="Labutti K."/>
            <person name="Lipzen A."/>
            <person name="Riley R."/>
            <person name="Barry K."/>
            <person name="Henrissat B."/>
            <person name="Grigoriev I.V."/>
            <person name="Herr J.R."/>
            <person name="Aime M.C."/>
        </authorList>
    </citation>
    <scope>NUCLEOTIDE SEQUENCE</scope>
    <source>
        <strain evidence="1">MCA 3950</strain>
    </source>
</reference>
<dbReference type="RefSeq" id="XP_043033723.1">
    <property type="nucleotide sequence ID" value="XM_043181689.1"/>
</dbReference>
<dbReference type="EMBL" id="MU250574">
    <property type="protein sequence ID" value="KAG7440223.1"/>
    <property type="molecule type" value="Genomic_DNA"/>
</dbReference>
<comment type="caution">
    <text evidence="1">The sequence shown here is derived from an EMBL/GenBank/DDBJ whole genome shotgun (WGS) entry which is preliminary data.</text>
</comment>
<dbReference type="Proteomes" id="UP000812287">
    <property type="component" value="Unassembled WGS sequence"/>
</dbReference>